<evidence type="ECO:0000313" key="2">
    <source>
        <dbReference type="Proteomes" id="UP000665020"/>
    </source>
</evidence>
<name>A0A8A7KBY1_9FIRM</name>
<protein>
    <submittedName>
        <fullName evidence="1">Uncharacterized protein</fullName>
    </submittedName>
</protein>
<evidence type="ECO:0000313" key="1">
    <source>
        <dbReference type="EMBL" id="QTL97595.1"/>
    </source>
</evidence>
<sequence length="110" mass="13024">MSSYNKNKLKEFFTDVQKKIAEENQQTLKQIFKTLCKKYVDYFPKRKIYIAEMLGKRISYLTGAGKELYVKAVKIPLTDNYLLFIESHQELPSSEIKNLEEFMLSIMEIK</sequence>
<keyword evidence="2" id="KW-1185">Reference proteome</keyword>
<organism evidence="1 2">
    <name type="scientific">Iocasia fonsfrigidae</name>
    <dbReference type="NCBI Taxonomy" id="2682810"/>
    <lineage>
        <taxon>Bacteria</taxon>
        <taxon>Bacillati</taxon>
        <taxon>Bacillota</taxon>
        <taxon>Clostridia</taxon>
        <taxon>Halanaerobiales</taxon>
        <taxon>Halanaerobiaceae</taxon>
        <taxon>Iocasia</taxon>
    </lineage>
</organism>
<dbReference type="RefSeq" id="WP_230869218.1">
    <property type="nucleotide sequence ID" value="NZ_CP046640.1"/>
</dbReference>
<dbReference type="KEGG" id="ifn:GM661_06155"/>
<reference evidence="1" key="1">
    <citation type="submission" date="2019-12" db="EMBL/GenBank/DDBJ databases">
        <authorList>
            <person name="zhang j."/>
            <person name="sun C.M."/>
        </authorList>
    </citation>
    <scope>NUCLEOTIDE SEQUENCE</scope>
    <source>
        <strain evidence="1">NS-1</strain>
    </source>
</reference>
<dbReference type="Proteomes" id="UP000665020">
    <property type="component" value="Chromosome"/>
</dbReference>
<dbReference type="AlphaFoldDB" id="A0A8A7KBY1"/>
<proteinExistence type="predicted"/>
<accession>A0A8A7KBY1</accession>
<dbReference type="EMBL" id="CP046640">
    <property type="protein sequence ID" value="QTL97595.1"/>
    <property type="molecule type" value="Genomic_DNA"/>
</dbReference>
<gene>
    <name evidence="1" type="ORF">GM661_06155</name>
</gene>